<keyword evidence="5" id="KW-0808">Transferase</keyword>
<dbReference type="PANTHER" id="PTHR34265:SF1">
    <property type="entry name" value="TYPE III PANTOTHENATE KINASE"/>
    <property type="match status" value="1"/>
</dbReference>
<name>X1K0X8_9ZZZZ</name>
<keyword evidence="6" id="KW-0547">Nucleotide-binding</keyword>
<evidence type="ECO:0000256" key="5">
    <source>
        <dbReference type="ARBA" id="ARBA00022679"/>
    </source>
</evidence>
<dbReference type="GO" id="GO:0005524">
    <property type="term" value="F:ATP binding"/>
    <property type="evidence" value="ECO:0007669"/>
    <property type="project" value="UniProtKB-KW"/>
</dbReference>
<evidence type="ECO:0000256" key="11">
    <source>
        <dbReference type="ARBA" id="ARBA00038036"/>
    </source>
</evidence>
<evidence type="ECO:0000256" key="3">
    <source>
        <dbReference type="ARBA" id="ARBA00011738"/>
    </source>
</evidence>
<gene>
    <name evidence="13" type="ORF">S06H3_02089</name>
</gene>
<comment type="similarity">
    <text evidence="11">Belongs to the type III pantothenate kinase family.</text>
</comment>
<keyword evidence="9" id="KW-0630">Potassium</keyword>
<protein>
    <recommendedName>
        <fullName evidence="12">Type III pantothenate kinase</fullName>
    </recommendedName>
</protein>
<reference evidence="13" key="1">
    <citation type="journal article" date="2014" name="Front. Microbiol.">
        <title>High frequency of phylogenetically diverse reductive dehalogenase-homologous genes in deep subseafloor sedimentary metagenomes.</title>
        <authorList>
            <person name="Kawai M."/>
            <person name="Futagami T."/>
            <person name="Toyoda A."/>
            <person name="Takaki Y."/>
            <person name="Nishi S."/>
            <person name="Hori S."/>
            <person name="Arai W."/>
            <person name="Tsubouchi T."/>
            <person name="Morono Y."/>
            <person name="Uchiyama I."/>
            <person name="Ito T."/>
            <person name="Fujiyama A."/>
            <person name="Inagaki F."/>
            <person name="Takami H."/>
        </authorList>
    </citation>
    <scope>NUCLEOTIDE SEQUENCE</scope>
    <source>
        <strain evidence="13">Expedition CK06-06</strain>
    </source>
</reference>
<dbReference type="Gene3D" id="3.30.420.40">
    <property type="match status" value="2"/>
</dbReference>
<dbReference type="NCBIfam" id="TIGR00671">
    <property type="entry name" value="baf"/>
    <property type="match status" value="1"/>
</dbReference>
<dbReference type="GO" id="GO:0015937">
    <property type="term" value="P:coenzyme A biosynthetic process"/>
    <property type="evidence" value="ECO:0007669"/>
    <property type="project" value="UniProtKB-KW"/>
</dbReference>
<dbReference type="PANTHER" id="PTHR34265">
    <property type="entry name" value="TYPE III PANTOTHENATE KINASE"/>
    <property type="match status" value="1"/>
</dbReference>
<dbReference type="AlphaFoldDB" id="X1K0X8"/>
<evidence type="ECO:0000256" key="2">
    <source>
        <dbReference type="ARBA" id="ARBA00004496"/>
    </source>
</evidence>
<evidence type="ECO:0000256" key="4">
    <source>
        <dbReference type="ARBA" id="ARBA00022490"/>
    </source>
</evidence>
<dbReference type="Pfam" id="PF03309">
    <property type="entry name" value="Pan_kinase"/>
    <property type="match status" value="1"/>
</dbReference>
<evidence type="ECO:0000256" key="6">
    <source>
        <dbReference type="ARBA" id="ARBA00022741"/>
    </source>
</evidence>
<evidence type="ECO:0000313" key="13">
    <source>
        <dbReference type="EMBL" id="GAI00148.1"/>
    </source>
</evidence>
<dbReference type="CDD" id="cd24015">
    <property type="entry name" value="ASKHA_NBD_PanK-III"/>
    <property type="match status" value="1"/>
</dbReference>
<dbReference type="GO" id="GO:0004594">
    <property type="term" value="F:pantothenate kinase activity"/>
    <property type="evidence" value="ECO:0007669"/>
    <property type="project" value="InterPro"/>
</dbReference>
<comment type="subcellular location">
    <subcellularLocation>
        <location evidence="2">Cytoplasm</location>
    </subcellularLocation>
</comment>
<keyword evidence="7" id="KW-0418">Kinase</keyword>
<dbReference type="InterPro" id="IPR043129">
    <property type="entry name" value="ATPase_NBD"/>
</dbReference>
<evidence type="ECO:0000256" key="10">
    <source>
        <dbReference type="ARBA" id="ARBA00022993"/>
    </source>
</evidence>
<keyword evidence="4" id="KW-0963">Cytoplasm</keyword>
<evidence type="ECO:0000256" key="7">
    <source>
        <dbReference type="ARBA" id="ARBA00022777"/>
    </source>
</evidence>
<organism evidence="13">
    <name type="scientific">marine sediment metagenome</name>
    <dbReference type="NCBI Taxonomy" id="412755"/>
    <lineage>
        <taxon>unclassified sequences</taxon>
        <taxon>metagenomes</taxon>
        <taxon>ecological metagenomes</taxon>
    </lineage>
</organism>
<comment type="cofactor">
    <cofactor evidence="1">
        <name>K(+)</name>
        <dbReference type="ChEBI" id="CHEBI:29103"/>
    </cofactor>
</comment>
<sequence length="252" mass="27486">MNLTIDVGNTLVKVGLFKKRKLILNGEFATHPRKEIDEWGILLSQWTNNCQEKVTIEKAVVSSVVSSIFAPLKRAVEKYFRVPSFEVKGDKIGVPILCDNPAEVGADRIANVVAASELYKLPAIVIDFGTATTFDVISKKGEYLGGVIAPGVRCNIESLAEKAEALFAVELRKPAGVIGKNTRNSLVSGIFYYSLGGIKQIIKEIKEELREKTEVIATGGLGILLAQECEEIDDVNPILTLEGLNLIGEKWA</sequence>
<keyword evidence="10" id="KW-0173">Coenzyme A biosynthesis</keyword>
<dbReference type="GO" id="GO:0005737">
    <property type="term" value="C:cytoplasm"/>
    <property type="evidence" value="ECO:0007669"/>
    <property type="project" value="UniProtKB-SubCell"/>
</dbReference>
<comment type="caution">
    <text evidence="13">The sequence shown here is derived from an EMBL/GenBank/DDBJ whole genome shotgun (WGS) entry which is preliminary data.</text>
</comment>
<accession>X1K0X8</accession>
<dbReference type="SUPFAM" id="SSF53067">
    <property type="entry name" value="Actin-like ATPase domain"/>
    <property type="match status" value="2"/>
</dbReference>
<dbReference type="EMBL" id="BARV01000580">
    <property type="protein sequence ID" value="GAI00148.1"/>
    <property type="molecule type" value="Genomic_DNA"/>
</dbReference>
<dbReference type="NCBIfam" id="NF009855">
    <property type="entry name" value="PRK13321.1"/>
    <property type="match status" value="1"/>
</dbReference>
<evidence type="ECO:0000256" key="9">
    <source>
        <dbReference type="ARBA" id="ARBA00022958"/>
    </source>
</evidence>
<proteinExistence type="inferred from homology"/>
<evidence type="ECO:0000256" key="12">
    <source>
        <dbReference type="ARBA" id="ARBA00040883"/>
    </source>
</evidence>
<keyword evidence="8" id="KW-0067">ATP-binding</keyword>
<dbReference type="HAMAP" id="MF_01274">
    <property type="entry name" value="Pantothen_kinase_3"/>
    <property type="match status" value="1"/>
</dbReference>
<dbReference type="InterPro" id="IPR004619">
    <property type="entry name" value="Type_III_PanK"/>
</dbReference>
<evidence type="ECO:0000256" key="1">
    <source>
        <dbReference type="ARBA" id="ARBA00001958"/>
    </source>
</evidence>
<evidence type="ECO:0000256" key="8">
    <source>
        <dbReference type="ARBA" id="ARBA00022840"/>
    </source>
</evidence>
<comment type="subunit">
    <text evidence="3">Homodimer.</text>
</comment>